<keyword evidence="2" id="KW-1185">Reference proteome</keyword>
<dbReference type="KEGG" id="dcb:C3Y92_15760"/>
<sequence length="75" mass="8722">MDQKDHDLLQTKDEIFNAFRPIEQLFKIMDTSSVEIYGELTRSYAEVGITLCQIFRQKLDTILTAKSGDTQNDHR</sequence>
<evidence type="ECO:0000313" key="2">
    <source>
        <dbReference type="Proteomes" id="UP000293296"/>
    </source>
</evidence>
<name>A0A4P6HMZ2_9BACT</name>
<protein>
    <submittedName>
        <fullName evidence="1">Uncharacterized protein</fullName>
    </submittedName>
</protein>
<dbReference type="AlphaFoldDB" id="A0A4P6HMZ2"/>
<proteinExistence type="predicted"/>
<dbReference type="RefSeq" id="WP_129354203.1">
    <property type="nucleotide sequence ID" value="NZ_CP026538.1"/>
</dbReference>
<dbReference type="OrthoDB" id="5459059at2"/>
<organism evidence="1 2">
    <name type="scientific">Solidesulfovibrio carbinolicus</name>
    <dbReference type="NCBI Taxonomy" id="296842"/>
    <lineage>
        <taxon>Bacteria</taxon>
        <taxon>Pseudomonadati</taxon>
        <taxon>Thermodesulfobacteriota</taxon>
        <taxon>Desulfovibrionia</taxon>
        <taxon>Desulfovibrionales</taxon>
        <taxon>Desulfovibrionaceae</taxon>
        <taxon>Solidesulfovibrio</taxon>
    </lineage>
</organism>
<reference evidence="1 2" key="1">
    <citation type="submission" date="2018-02" db="EMBL/GenBank/DDBJ databases">
        <title>Genome sequence of Desulfovibrio carbinolicus DSM 3852.</title>
        <authorList>
            <person name="Wilbanks E."/>
            <person name="Skennerton C.T."/>
            <person name="Orphan V.J."/>
        </authorList>
    </citation>
    <scope>NUCLEOTIDE SEQUENCE [LARGE SCALE GENOMIC DNA]</scope>
    <source>
        <strain evidence="1 2">DSM 3852</strain>
    </source>
</reference>
<evidence type="ECO:0000313" key="1">
    <source>
        <dbReference type="EMBL" id="QAZ68607.1"/>
    </source>
</evidence>
<gene>
    <name evidence="1" type="ORF">C3Y92_15760</name>
</gene>
<dbReference type="Proteomes" id="UP000293296">
    <property type="component" value="Chromosome"/>
</dbReference>
<accession>A0A4P6HMZ2</accession>
<dbReference type="EMBL" id="CP026538">
    <property type="protein sequence ID" value="QAZ68607.1"/>
    <property type="molecule type" value="Genomic_DNA"/>
</dbReference>